<proteinExistence type="inferred from homology"/>
<dbReference type="InterPro" id="IPR013783">
    <property type="entry name" value="Ig-like_fold"/>
</dbReference>
<dbReference type="Gene3D" id="2.60.40.3050">
    <property type="match status" value="2"/>
</dbReference>
<feature type="chain" id="PRO_5045136734" evidence="8">
    <location>
        <begin position="30"/>
        <end position="1090"/>
    </location>
</feature>
<dbReference type="RefSeq" id="WP_324737911.1">
    <property type="nucleotide sequence ID" value="NZ_JAYKTO010000002.1"/>
</dbReference>
<feature type="domain" description="Gram-positive cocci surface proteins LPxTG" evidence="9">
    <location>
        <begin position="1058"/>
        <end position="1090"/>
    </location>
</feature>
<evidence type="ECO:0000256" key="8">
    <source>
        <dbReference type="SAM" id="SignalP"/>
    </source>
</evidence>
<keyword evidence="11" id="KW-1185">Reference proteome</keyword>
<evidence type="ECO:0000259" key="9">
    <source>
        <dbReference type="PROSITE" id="PS50847"/>
    </source>
</evidence>
<evidence type="ECO:0000256" key="6">
    <source>
        <dbReference type="ARBA" id="ARBA00023088"/>
    </source>
</evidence>
<protein>
    <submittedName>
        <fullName evidence="10">SpaA isopeptide-forming pilin-related protein</fullName>
    </submittedName>
</protein>
<dbReference type="Pfam" id="PF12892">
    <property type="entry name" value="FctA"/>
    <property type="match status" value="2"/>
</dbReference>
<keyword evidence="4" id="KW-0964">Secreted</keyword>
<dbReference type="InterPro" id="IPR041033">
    <property type="entry name" value="SpaA_PFL_dom_1"/>
</dbReference>
<evidence type="ECO:0000256" key="4">
    <source>
        <dbReference type="ARBA" id="ARBA00022525"/>
    </source>
</evidence>
<keyword evidence="6" id="KW-0572">Peptidoglycan-anchor</keyword>
<feature type="region of interest" description="Disordered" evidence="7">
    <location>
        <begin position="1018"/>
        <end position="1064"/>
    </location>
</feature>
<feature type="compositionally biased region" description="Pro residues" evidence="7">
    <location>
        <begin position="1021"/>
        <end position="1034"/>
    </location>
</feature>
<comment type="caution">
    <text evidence="10">The sequence shown here is derived from an EMBL/GenBank/DDBJ whole genome shotgun (WGS) entry which is preliminary data.</text>
</comment>
<feature type="signal peptide" evidence="8">
    <location>
        <begin position="1"/>
        <end position="29"/>
    </location>
</feature>
<dbReference type="InterPro" id="IPR008966">
    <property type="entry name" value="Adhesion_dom_sf"/>
</dbReference>
<keyword evidence="5 8" id="KW-0732">Signal</keyword>
<dbReference type="InterPro" id="IPR038174">
    <property type="entry name" value="Strep_pil_link_sf"/>
</dbReference>
<comment type="subcellular location">
    <subcellularLocation>
        <location evidence="1">Secreted</location>
        <location evidence="1">Cell wall</location>
        <topology evidence="1">Peptidoglycan-anchor</topology>
    </subcellularLocation>
</comment>
<evidence type="ECO:0000256" key="3">
    <source>
        <dbReference type="ARBA" id="ARBA00022512"/>
    </source>
</evidence>
<reference evidence="10 11" key="1">
    <citation type="submission" date="2024-01" db="EMBL/GenBank/DDBJ databases">
        <title>Description of Streptococcus dentalis sp. nov., Streptococcus gingivalis sp. nov., Streptococcus lingualis sp. nov. isolated from human oral cavity.</title>
        <authorList>
            <person name="Choi Y.S."/>
            <person name="Goo B.J."/>
            <person name="Bae J.W."/>
        </authorList>
    </citation>
    <scope>NUCLEOTIDE SEQUENCE [LARGE SCALE GENOMIC DNA]</scope>
    <source>
        <strain evidence="10 11">S2</strain>
    </source>
</reference>
<evidence type="ECO:0000256" key="5">
    <source>
        <dbReference type="ARBA" id="ARBA00022729"/>
    </source>
</evidence>
<feature type="compositionally biased region" description="Basic and acidic residues" evidence="7">
    <location>
        <begin position="1038"/>
        <end position="1056"/>
    </location>
</feature>
<dbReference type="InterPro" id="IPR011252">
    <property type="entry name" value="Fibrogen-bd_dom1"/>
</dbReference>
<dbReference type="PANTHER" id="PTHR36108">
    <property type="entry name" value="COLOSSIN-B-RELATED"/>
    <property type="match status" value="1"/>
</dbReference>
<evidence type="ECO:0000313" key="11">
    <source>
        <dbReference type="Proteomes" id="UP001308656"/>
    </source>
</evidence>
<dbReference type="InterPro" id="IPR022464">
    <property type="entry name" value="Strep_pil_isopept_link"/>
</dbReference>
<dbReference type="PANTHER" id="PTHR36108:SF13">
    <property type="entry name" value="COLOSSIN-B-RELATED"/>
    <property type="match status" value="1"/>
</dbReference>
<dbReference type="InterPro" id="IPR019931">
    <property type="entry name" value="LPXTG_anchor"/>
</dbReference>
<dbReference type="Gene3D" id="2.60.40.740">
    <property type="match status" value="1"/>
</dbReference>
<evidence type="ECO:0000313" key="10">
    <source>
        <dbReference type="EMBL" id="MEB3520268.1"/>
    </source>
</evidence>
<organism evidence="10 11">
    <name type="scientific">Streptococcus gingivalis</name>
    <dbReference type="NCBI Taxonomy" id="3111861"/>
    <lineage>
        <taxon>Bacteria</taxon>
        <taxon>Bacillati</taxon>
        <taxon>Bacillota</taxon>
        <taxon>Bacilli</taxon>
        <taxon>Lactobacillales</taxon>
        <taxon>Streptococcaceae</taxon>
        <taxon>Streptococcus</taxon>
    </lineage>
</organism>
<evidence type="ECO:0000256" key="7">
    <source>
        <dbReference type="SAM" id="MobiDB-lite"/>
    </source>
</evidence>
<evidence type="ECO:0000256" key="1">
    <source>
        <dbReference type="ARBA" id="ARBA00004168"/>
    </source>
</evidence>
<sequence length="1090" mass="117155">MKNRNIKIFSFVLCLVAMLFALGLNRTSAETPGVTVSGKWVDTISNIQVSNNEGGNLDWELGQWATFRINATYDLTGKNVKAGDQTTVTVPDALMITSDSFEIRDINTNEIIAHATVDAENKKLTLTYTDYVEKHSDTNGSFFFYARIDFKKHPQQGEIPVEVTVNNKTIIAGKVTFKGVGDGDPNLLKKTSWVHKDDPKTISYTISVNQLKQNIKEVTVEDTLQFTNASYVKDSFRVTKGEMSYVDGGWQFNNTKDVTNEHPVTVGENGQSFVVNLGDISETDQYRITYDVHLNYSPADGEVLNNQATLKGKNIKTKEAVNKAAVQIAGGSGVGYVFTIHIHKVDDANQPLAGAKFKVVRQANNQVIGEYVTDDKGNITVNGLLKDKYILTELQAPEGYTITTADTPVNAEDFSGTDKSVTKTIVNPKAKPKATQATIELDKTLIGRDLTDGEFSFELYEGANKLQTVTNKNGKVTFAPIEYTEEGEHTYTVKEVAGNTPGITYDKTDKQVTVKVKKDGDNLKADVAYPENKTFSNTYTAPQPAKAKISASKILEGAELKNGEFNFQLLDETGKVLQTKQNAADGTVTFDDISYSSEDAGKTFHYTIKEVIPESKAKGMTYDEGSIDATVTVTKDDASNTLKASVTYGDKKSFTNKLVTTSIPPTPPTVDKPELKLYNIQLHKANADGNALAGAVFGLFEADGTTPVANPYGEGQATATSDSNGLVTFTGFEAKDYVVKELTAPEGYQLSSDVIKVSASELNAATNLVVDKGTVVNKPFTSIPPTPPTVDKPELKLYSIQLHKVNQEGKALVGAVFGLFEADGTTPVANPYGAGQATATSDANGLVTFTGLEAKDYVVKELTAPDGYQLSDEVIKILASDLVVSNSVVDKGNVVNKPFTYIPPTPPTVDKPELKLYNIQLHKVNLVGQDLAGAVFGLYEADGVTPVANPYGEGQATATSDTNGLVSFTGLEARDYVIKELTAPAGYQLLTDVITVSASELKAAPNLVVDKGTVINYLTPPNTPPNTPPTPPTTPSTDKPKGDKPSGSQPKEDKKHTLPSTGETVSAGLVAAGLALAGAGSMLVAKKRDE</sequence>
<dbReference type="SUPFAM" id="SSF49478">
    <property type="entry name" value="Cna protein B-type domain"/>
    <property type="match status" value="1"/>
</dbReference>
<dbReference type="Pfam" id="PF00746">
    <property type="entry name" value="Gram_pos_anchor"/>
    <property type="match status" value="1"/>
</dbReference>
<dbReference type="Proteomes" id="UP001308656">
    <property type="component" value="Unassembled WGS sequence"/>
</dbReference>
<dbReference type="Pfam" id="PF05737">
    <property type="entry name" value="Collagen_bind"/>
    <property type="match status" value="1"/>
</dbReference>
<comment type="similarity">
    <text evidence="2">Belongs to the serine-aspartate repeat-containing protein (SDr) family.</text>
</comment>
<dbReference type="NCBIfam" id="TIGR01167">
    <property type="entry name" value="LPXTG_anchor"/>
    <property type="match status" value="1"/>
</dbReference>
<evidence type="ECO:0000256" key="2">
    <source>
        <dbReference type="ARBA" id="ARBA00007257"/>
    </source>
</evidence>
<name>A0ABU6B8U0_9STRE</name>
<dbReference type="Pfam" id="PF17802">
    <property type="entry name" value="SpaA"/>
    <property type="match status" value="4"/>
</dbReference>
<dbReference type="PROSITE" id="PS50847">
    <property type="entry name" value="GRAM_POS_ANCHORING"/>
    <property type="match status" value="1"/>
</dbReference>
<dbReference type="EMBL" id="JAYKTO010000002">
    <property type="protein sequence ID" value="MEB3520268.1"/>
    <property type="molecule type" value="Genomic_DNA"/>
</dbReference>
<gene>
    <name evidence="10" type="ORF">SM122_06670</name>
</gene>
<dbReference type="Pfam" id="PF17961">
    <property type="entry name" value="Big_8"/>
    <property type="match status" value="1"/>
</dbReference>
<dbReference type="SUPFAM" id="SSF49401">
    <property type="entry name" value="Bacterial adhesins"/>
    <property type="match status" value="2"/>
</dbReference>
<dbReference type="InterPro" id="IPR008456">
    <property type="entry name" value="Collagen-bd_dom"/>
</dbReference>
<keyword evidence="3" id="KW-0134">Cell wall</keyword>
<dbReference type="Gene3D" id="2.60.40.1280">
    <property type="match status" value="1"/>
</dbReference>
<dbReference type="InterPro" id="IPR041171">
    <property type="entry name" value="SDR_Ig"/>
</dbReference>
<dbReference type="Gene3D" id="2.60.40.10">
    <property type="entry name" value="Immunoglobulins"/>
    <property type="match status" value="4"/>
</dbReference>
<accession>A0ABU6B8U0</accession>
<dbReference type="NCBIfam" id="TIGR03786">
    <property type="entry name" value="strep_pil_rpt"/>
    <property type="match status" value="2"/>
</dbReference>
<dbReference type="SUPFAM" id="SSF117074">
    <property type="entry name" value="Hypothetical protein PA1324"/>
    <property type="match status" value="1"/>
</dbReference>